<organism evidence="2 3">
    <name type="scientific">Leptomonas pyrrhocoris</name>
    <name type="common">Firebug parasite</name>
    <dbReference type="NCBI Taxonomy" id="157538"/>
    <lineage>
        <taxon>Eukaryota</taxon>
        <taxon>Discoba</taxon>
        <taxon>Euglenozoa</taxon>
        <taxon>Kinetoplastea</taxon>
        <taxon>Metakinetoplastina</taxon>
        <taxon>Trypanosomatida</taxon>
        <taxon>Trypanosomatidae</taxon>
        <taxon>Leishmaniinae</taxon>
        <taxon>Leptomonas</taxon>
    </lineage>
</organism>
<reference evidence="2 3" key="1">
    <citation type="submission" date="2015-07" db="EMBL/GenBank/DDBJ databases">
        <title>High-quality genome of monoxenous trypanosomatid Leptomonas pyrrhocoris.</title>
        <authorList>
            <person name="Flegontov P."/>
            <person name="Butenko A."/>
            <person name="Firsov S."/>
            <person name="Vlcek C."/>
            <person name="Logacheva M.D."/>
            <person name="Field M."/>
            <person name="Filatov D."/>
            <person name="Flegontova O."/>
            <person name="Gerasimov E."/>
            <person name="Jackson A.P."/>
            <person name="Kelly S."/>
            <person name="Opperdoes F."/>
            <person name="O'Reilly A."/>
            <person name="Votypka J."/>
            <person name="Yurchenko V."/>
            <person name="Lukes J."/>
        </authorList>
    </citation>
    <scope>NUCLEOTIDE SEQUENCE [LARGE SCALE GENOMIC DNA]</scope>
    <source>
        <strain evidence="2">H10</strain>
    </source>
</reference>
<proteinExistence type="predicted"/>
<dbReference type="InterPro" id="IPR014752">
    <property type="entry name" value="Arrestin-like_C"/>
</dbReference>
<dbReference type="Gene3D" id="2.60.40.640">
    <property type="match status" value="1"/>
</dbReference>
<protein>
    <recommendedName>
        <fullName evidence="4">Arrestin-like N-terminal domain-containing protein</fullName>
    </recommendedName>
</protein>
<evidence type="ECO:0000313" key="2">
    <source>
        <dbReference type="EMBL" id="KPA85906.1"/>
    </source>
</evidence>
<dbReference type="OMA" id="KRHAIEH"/>
<sequence length="615" mass="65137">MLPYRLGLKLKCDTVCLSDHVSGVVTVDVDPLLQEGYASPVAVRALVHGVEGSGDGGNVIEHVALITTLVGEHGSHEAAQAAAMQHSIAEFTTQEARNHPLLGVAVNPHDGDDEGGAAGERGGYVGLNSTAAASLQKTTASTPLEWVPGGHYEYPFTLQLPPWLPPSYCYKPGGGEADASMRYMVCAFVAEAAGCIPGPVDRAAADNSHNGLTRVLMDPQPGNGPRTNRSSGAAKVRSLLDEVAMPKNAKSDSVAPCRLLAEFQLPAEAGKLARCLEAGDQTKELVVLSAFPQREFLQCMERVAIPPPFSQKLTFHLYKHSLGLTGLAKAPFTDIHVRITYDSSAAVVLCGRPQSIERVRKALGMNTGPDGGVGNCPRPVSDCTGGRESVKFLGVPAGLTATGEVVFPAGVADVMPASGPPPAASSSAQLPSQVHAAVGAPSGQTSAGRIAARRSDPTSASQSALDGVLRLRVKVHAGFVSISKVRVDLFERVRRTDKSDSQKSVSYTLASYTYNKKIHANDTCMFGVELRLPKQFRRTMHDSNKLPPPAGITTPVICTTTWLQLTFPDLHAVPEQLLNENVVMVAEDVDLTDTVPFLPRSCGMMRCNTDTTKGV</sequence>
<dbReference type="EMBL" id="LGTL01000001">
    <property type="protein sequence ID" value="KPA85906.1"/>
    <property type="molecule type" value="Genomic_DNA"/>
</dbReference>
<feature type="region of interest" description="Disordered" evidence="1">
    <location>
        <begin position="434"/>
        <end position="463"/>
    </location>
</feature>
<evidence type="ECO:0000256" key="1">
    <source>
        <dbReference type="SAM" id="MobiDB-lite"/>
    </source>
</evidence>
<dbReference type="GeneID" id="26900516"/>
<evidence type="ECO:0008006" key="4">
    <source>
        <dbReference type="Google" id="ProtNLM"/>
    </source>
</evidence>
<gene>
    <name evidence="2" type="ORF">ABB37_00218</name>
</gene>
<accession>A0A0M9GAB5</accession>
<dbReference type="OrthoDB" id="261080at2759"/>
<comment type="caution">
    <text evidence="2">The sequence shown here is derived from an EMBL/GenBank/DDBJ whole genome shotgun (WGS) entry which is preliminary data.</text>
</comment>
<name>A0A0M9GAB5_LEPPY</name>
<dbReference type="RefSeq" id="XP_015664345.1">
    <property type="nucleotide sequence ID" value="XM_015796337.1"/>
</dbReference>
<dbReference type="VEuPathDB" id="TriTrypDB:LpyrH10_01_2180"/>
<dbReference type="Proteomes" id="UP000037923">
    <property type="component" value="Unassembled WGS sequence"/>
</dbReference>
<evidence type="ECO:0000313" key="3">
    <source>
        <dbReference type="Proteomes" id="UP000037923"/>
    </source>
</evidence>
<dbReference type="AlphaFoldDB" id="A0A0M9GAB5"/>
<keyword evidence="3" id="KW-1185">Reference proteome</keyword>